<accession>A0A8H6HDN2</accession>
<proteinExistence type="predicted"/>
<keyword evidence="2" id="KW-1185">Reference proteome</keyword>
<comment type="caution">
    <text evidence="1">The sequence shown here is derived from an EMBL/GenBank/DDBJ whole genome shotgun (WGS) entry which is preliminary data.</text>
</comment>
<dbReference type="OrthoDB" id="2720314at2759"/>
<reference evidence="1 2" key="1">
    <citation type="submission" date="2020-07" db="EMBL/GenBank/DDBJ databases">
        <title>Comparative genomics of pyrophilous fungi reveals a link between fire events and developmental genes.</title>
        <authorList>
            <consortium name="DOE Joint Genome Institute"/>
            <person name="Steindorff A.S."/>
            <person name="Carver A."/>
            <person name="Calhoun S."/>
            <person name="Stillman K."/>
            <person name="Liu H."/>
            <person name="Lipzen A."/>
            <person name="Pangilinan J."/>
            <person name="Labutti K."/>
            <person name="Bruns T.D."/>
            <person name="Grigoriev I.V."/>
        </authorList>
    </citation>
    <scope>NUCLEOTIDE SEQUENCE [LARGE SCALE GENOMIC DNA]</scope>
    <source>
        <strain evidence="1 2">CBS 144469</strain>
    </source>
</reference>
<evidence type="ECO:0000313" key="1">
    <source>
        <dbReference type="EMBL" id="KAF6744292.1"/>
    </source>
</evidence>
<dbReference type="Proteomes" id="UP000521943">
    <property type="component" value="Unassembled WGS sequence"/>
</dbReference>
<gene>
    <name evidence="1" type="ORF">DFP72DRAFT_1095284</name>
</gene>
<evidence type="ECO:0000313" key="2">
    <source>
        <dbReference type="Proteomes" id="UP000521943"/>
    </source>
</evidence>
<name>A0A8H6HDN2_9AGAR</name>
<dbReference type="EMBL" id="JACGCI010000124">
    <property type="protein sequence ID" value="KAF6744292.1"/>
    <property type="molecule type" value="Genomic_DNA"/>
</dbReference>
<dbReference type="AlphaFoldDB" id="A0A8H6HDN2"/>
<sequence>MSSPPPTKKHKASDLSGLELESSIAHLRNYRSSLIAEDVPESESDSMAAVNELDGIIGTLESRLNEPSSYNIEQKGMLKLKPWDELREAIATSRDIGSGELWSNDMMYKHLLFLFGSFKDKNETPSRTLIDTFFFRAGAMIPPPHKLVMMLENTVPASVPRESNMDTIYYTAIVAEKQLAKYYIQFPPLLNEASGGQMVAFFTVEAKSASAGSLLDHIPQAVVELIACAKRLGKSHIRGALTTGIKWHFVAVDLNADKDGAKYWASEVIQFIPPPANGSLPETDTSLIAAVLSEWIQHSFEEFKEDQWFIPIFL</sequence>
<organism evidence="1 2">
    <name type="scientific">Ephemerocybe angulata</name>
    <dbReference type="NCBI Taxonomy" id="980116"/>
    <lineage>
        <taxon>Eukaryota</taxon>
        <taxon>Fungi</taxon>
        <taxon>Dikarya</taxon>
        <taxon>Basidiomycota</taxon>
        <taxon>Agaricomycotina</taxon>
        <taxon>Agaricomycetes</taxon>
        <taxon>Agaricomycetidae</taxon>
        <taxon>Agaricales</taxon>
        <taxon>Agaricineae</taxon>
        <taxon>Psathyrellaceae</taxon>
        <taxon>Ephemerocybe</taxon>
    </lineage>
</organism>
<protein>
    <submittedName>
        <fullName evidence="1">Uncharacterized protein</fullName>
    </submittedName>
</protein>